<name>A0A6B0Z0L8_9CHLR</name>
<organism evidence="1">
    <name type="scientific">Caldilineaceae bacterium SB0664_bin_27</name>
    <dbReference type="NCBI Taxonomy" id="2605260"/>
    <lineage>
        <taxon>Bacteria</taxon>
        <taxon>Bacillati</taxon>
        <taxon>Chloroflexota</taxon>
        <taxon>Caldilineae</taxon>
        <taxon>Caldilineales</taxon>
        <taxon>Caldilineaceae</taxon>
    </lineage>
</organism>
<protein>
    <submittedName>
        <fullName evidence="1">Uncharacterized protein</fullName>
    </submittedName>
</protein>
<dbReference type="AlphaFoldDB" id="A0A6B0Z0L8"/>
<gene>
    <name evidence="1" type="ORF">F4Y42_18475</name>
</gene>
<comment type="caution">
    <text evidence="1">The sequence shown here is derived from an EMBL/GenBank/DDBJ whole genome shotgun (WGS) entry which is preliminary data.</text>
</comment>
<evidence type="ECO:0000313" key="1">
    <source>
        <dbReference type="EMBL" id="MXY95432.1"/>
    </source>
</evidence>
<reference evidence="1" key="1">
    <citation type="submission" date="2019-09" db="EMBL/GenBank/DDBJ databases">
        <title>Characterisation of the sponge microbiome using genome-centric metagenomics.</title>
        <authorList>
            <person name="Engelberts J.P."/>
            <person name="Robbins S.J."/>
            <person name="De Goeij J.M."/>
            <person name="Aranda M."/>
            <person name="Bell S.C."/>
            <person name="Webster N.S."/>
        </authorList>
    </citation>
    <scope>NUCLEOTIDE SEQUENCE</scope>
    <source>
        <strain evidence="1">SB0664_bin_27</strain>
    </source>
</reference>
<sequence length="80" mass="9300">MSVRPLVLWVTRQEETVMRFTRRDSDFATGVLTDAAGTVPFSFDRLTRRLSLPDGDIFLDEYGWEVDEQGKIVFQSRRTD</sequence>
<proteinExistence type="predicted"/>
<dbReference type="EMBL" id="VXRG01000152">
    <property type="protein sequence ID" value="MXY95432.1"/>
    <property type="molecule type" value="Genomic_DNA"/>
</dbReference>
<accession>A0A6B0Z0L8</accession>